<dbReference type="PANTHER" id="PTHR33217:SF8">
    <property type="entry name" value="MUTATOR FAMILY TRANSPOSASE"/>
    <property type="match status" value="1"/>
</dbReference>
<evidence type="ECO:0000256" key="2">
    <source>
        <dbReference type="ARBA" id="ARBA00010961"/>
    </source>
</evidence>
<evidence type="ECO:0000313" key="8">
    <source>
        <dbReference type="Proteomes" id="UP001521074"/>
    </source>
</evidence>
<keyword evidence="5 6" id="KW-0233">DNA recombination</keyword>
<sequence>MAGRPNCRNGYGQKTVSTDAGRVLLDIRTIAQGRCEPQLIARYWRRCPAFDERIVSLYASGPGEREIHGHLLEIYGMEASPDLIIVPFWTRCWRNTTNLRAWHRPTISTLTARQTWASPCWNFGP</sequence>
<dbReference type="Proteomes" id="UP001521074">
    <property type="component" value="Unassembled WGS sequence"/>
</dbReference>
<evidence type="ECO:0000256" key="4">
    <source>
        <dbReference type="ARBA" id="ARBA00023125"/>
    </source>
</evidence>
<name>A0ABS8VW36_9PROT</name>
<gene>
    <name evidence="7" type="ORF">LWC05_08205</name>
</gene>
<proteinExistence type="inferred from homology"/>
<accession>A0ABS8VW36</accession>
<organism evidence="7 8">
    <name type="scientific">Acetobacter sicerae</name>
    <dbReference type="NCBI Taxonomy" id="85325"/>
    <lineage>
        <taxon>Bacteria</taxon>
        <taxon>Pseudomonadati</taxon>
        <taxon>Pseudomonadota</taxon>
        <taxon>Alphaproteobacteria</taxon>
        <taxon>Acetobacterales</taxon>
        <taxon>Acetobacteraceae</taxon>
        <taxon>Acetobacter</taxon>
    </lineage>
</organism>
<keyword evidence="6" id="KW-0814">Transposable element</keyword>
<keyword evidence="4 6" id="KW-0238">DNA-binding</keyword>
<keyword evidence="3 6" id="KW-0815">Transposition</keyword>
<evidence type="ECO:0000313" key="7">
    <source>
        <dbReference type="EMBL" id="MCE0743874.1"/>
    </source>
</evidence>
<dbReference type="EMBL" id="JAJSOJ010000024">
    <property type="protein sequence ID" value="MCE0743874.1"/>
    <property type="molecule type" value="Genomic_DNA"/>
</dbReference>
<evidence type="ECO:0000256" key="1">
    <source>
        <dbReference type="ARBA" id="ARBA00002190"/>
    </source>
</evidence>
<dbReference type="PANTHER" id="PTHR33217">
    <property type="entry name" value="TRANSPOSASE FOR INSERTION SEQUENCE ELEMENT IS1081"/>
    <property type="match status" value="1"/>
</dbReference>
<keyword evidence="8" id="KW-1185">Reference proteome</keyword>
<reference evidence="7 8" key="1">
    <citation type="submission" date="2021-12" db="EMBL/GenBank/DDBJ databases">
        <title>Genome sequence of Acetobacter sicerae DmPark20a_162.</title>
        <authorList>
            <person name="Chaston J.M."/>
        </authorList>
    </citation>
    <scope>NUCLEOTIDE SEQUENCE [LARGE SCALE GENOMIC DNA]</scope>
    <source>
        <strain evidence="7 8">DmPark20a_162</strain>
    </source>
</reference>
<comment type="caution">
    <text evidence="7">The sequence shown here is derived from an EMBL/GenBank/DDBJ whole genome shotgun (WGS) entry which is preliminary data.</text>
</comment>
<comment type="similarity">
    <text evidence="2 6">Belongs to the transposase mutator family.</text>
</comment>
<dbReference type="InterPro" id="IPR001207">
    <property type="entry name" value="Transposase_mutator"/>
</dbReference>
<protein>
    <recommendedName>
        <fullName evidence="6">Mutator family transposase</fullName>
    </recommendedName>
</protein>
<evidence type="ECO:0000256" key="5">
    <source>
        <dbReference type="ARBA" id="ARBA00023172"/>
    </source>
</evidence>
<dbReference type="Pfam" id="PF00872">
    <property type="entry name" value="Transposase_mut"/>
    <property type="match status" value="1"/>
</dbReference>
<evidence type="ECO:0000256" key="3">
    <source>
        <dbReference type="ARBA" id="ARBA00022578"/>
    </source>
</evidence>
<comment type="function">
    <text evidence="1 6">Required for the transposition of the insertion element.</text>
</comment>
<evidence type="ECO:0000256" key="6">
    <source>
        <dbReference type="RuleBase" id="RU365089"/>
    </source>
</evidence>